<evidence type="ECO:0000313" key="2">
    <source>
        <dbReference type="Proteomes" id="UP000326950"/>
    </source>
</evidence>
<sequence length="73" mass="8033">KKELSHPNLSPPAITIQLIPDLPSFCHRSTPYLPFHDRPIRFVVTMGIICRALSTCLAVGSCCIAQVSCHCNL</sequence>
<evidence type="ECO:0000313" key="1">
    <source>
        <dbReference type="EMBL" id="KAE8166674.1"/>
    </source>
</evidence>
<protein>
    <submittedName>
        <fullName evidence="1">Uncharacterized protein</fullName>
    </submittedName>
</protein>
<feature type="non-terminal residue" evidence="1">
    <location>
        <position position="1"/>
    </location>
</feature>
<reference evidence="1 2" key="1">
    <citation type="submission" date="2019-04" db="EMBL/GenBank/DDBJ databases">
        <title>Friends and foes A comparative genomics study of 23 Aspergillus species from section Flavi.</title>
        <authorList>
            <consortium name="DOE Joint Genome Institute"/>
            <person name="Kjaerbolling I."/>
            <person name="Vesth T."/>
            <person name="Frisvad J.C."/>
            <person name="Nybo J.L."/>
            <person name="Theobald S."/>
            <person name="Kildgaard S."/>
            <person name="Isbrandt T."/>
            <person name="Kuo A."/>
            <person name="Sato A."/>
            <person name="Lyhne E.K."/>
            <person name="Kogle M.E."/>
            <person name="Wiebenga A."/>
            <person name="Kun R.S."/>
            <person name="Lubbers R.J."/>
            <person name="Makela M.R."/>
            <person name="Barry K."/>
            <person name="Chovatia M."/>
            <person name="Clum A."/>
            <person name="Daum C."/>
            <person name="Haridas S."/>
            <person name="He G."/>
            <person name="LaButti K."/>
            <person name="Lipzen A."/>
            <person name="Mondo S."/>
            <person name="Riley R."/>
            <person name="Salamov A."/>
            <person name="Simmons B.A."/>
            <person name="Magnuson J.K."/>
            <person name="Henrissat B."/>
            <person name="Mortensen U.H."/>
            <person name="Larsen T.O."/>
            <person name="Devries R.P."/>
            <person name="Grigoriev I.V."/>
            <person name="Machida M."/>
            <person name="Baker S.E."/>
            <person name="Andersen M.R."/>
        </authorList>
    </citation>
    <scope>NUCLEOTIDE SEQUENCE [LARGE SCALE GENOMIC DNA]</scope>
    <source>
        <strain evidence="1 2">CBS 117626</strain>
    </source>
</reference>
<dbReference type="AlphaFoldDB" id="A0A5N6V723"/>
<name>A0A5N6V723_ASPTM</name>
<organism evidence="1 2">
    <name type="scientific">Aspergillus tamarii</name>
    <dbReference type="NCBI Taxonomy" id="41984"/>
    <lineage>
        <taxon>Eukaryota</taxon>
        <taxon>Fungi</taxon>
        <taxon>Dikarya</taxon>
        <taxon>Ascomycota</taxon>
        <taxon>Pezizomycotina</taxon>
        <taxon>Eurotiomycetes</taxon>
        <taxon>Eurotiomycetidae</taxon>
        <taxon>Eurotiales</taxon>
        <taxon>Aspergillaceae</taxon>
        <taxon>Aspergillus</taxon>
        <taxon>Aspergillus subgen. Circumdati</taxon>
    </lineage>
</organism>
<accession>A0A5N6V723</accession>
<dbReference type="EMBL" id="ML738593">
    <property type="protein sequence ID" value="KAE8166674.1"/>
    <property type="molecule type" value="Genomic_DNA"/>
</dbReference>
<keyword evidence="2" id="KW-1185">Reference proteome</keyword>
<proteinExistence type="predicted"/>
<gene>
    <name evidence="1" type="ORF">BDV40DRAFT_255272</name>
</gene>
<dbReference type="Proteomes" id="UP000326950">
    <property type="component" value="Unassembled WGS sequence"/>
</dbReference>